<evidence type="ECO:0000313" key="1">
    <source>
        <dbReference type="EMBL" id="ABM40180.1"/>
    </source>
</evidence>
<organism evidence="1 2">
    <name type="scientific">Polaromonas naphthalenivorans (strain CJ2)</name>
    <dbReference type="NCBI Taxonomy" id="365044"/>
    <lineage>
        <taxon>Bacteria</taxon>
        <taxon>Pseudomonadati</taxon>
        <taxon>Pseudomonadota</taxon>
        <taxon>Betaproteobacteria</taxon>
        <taxon>Burkholderiales</taxon>
        <taxon>Comamonadaceae</taxon>
        <taxon>Polaromonas</taxon>
    </lineage>
</organism>
<dbReference type="HOGENOM" id="CLU_124849_0_0_4"/>
<evidence type="ECO:0000313" key="2">
    <source>
        <dbReference type="Proteomes" id="UP000000644"/>
    </source>
</evidence>
<gene>
    <name evidence="1" type="ordered locus">Pnap_4771</name>
</gene>
<accession>A1VX02</accession>
<dbReference type="AlphaFoldDB" id="A1VX02"/>
<sequence length="175" mass="19118">MSTKTNELAVIDPAPAEAPMSHFNNFMAMGLQAFQQVVPESSKPAPLRHVQTIVNLSNQWAARNANNSAISAGLLPHAMDADTWKELLAMQAAVLQRLQDQQKSWVAGVTSLAQDYAQIKQAKTMSKYAEQQFNLIAQFGQLVSAQATALMGLQENIQVDYGYWAAQKQQGAGQV</sequence>
<protein>
    <recommendedName>
        <fullName evidence="3">Phasin domain-containing protein</fullName>
    </recommendedName>
</protein>
<reference evidence="2" key="1">
    <citation type="journal article" date="2009" name="Environ. Microbiol.">
        <title>The genome of Polaromonas naphthalenivorans strain CJ2, isolated from coal tar-contaminated sediment, reveals physiological and metabolic versatility and evolution through extensive horizontal gene transfer.</title>
        <authorList>
            <person name="Yagi J.M."/>
            <person name="Sims D."/>
            <person name="Brettin T."/>
            <person name="Bruce D."/>
            <person name="Madsen E.L."/>
        </authorList>
    </citation>
    <scope>NUCLEOTIDE SEQUENCE [LARGE SCALE GENOMIC DNA]</scope>
    <source>
        <strain evidence="2">CJ2</strain>
        <plasmid evidence="2">Plasmid pPNAP05</plasmid>
    </source>
</reference>
<keyword evidence="2" id="KW-1185">Reference proteome</keyword>
<name>A1VX02_POLNA</name>
<dbReference type="EMBL" id="CP000534">
    <property type="protein sequence ID" value="ABM40180.1"/>
    <property type="molecule type" value="Genomic_DNA"/>
</dbReference>
<dbReference type="Proteomes" id="UP000000644">
    <property type="component" value="Plasmid pPNAP05"/>
</dbReference>
<dbReference type="KEGG" id="pna:Pnap_4771"/>
<keyword evidence="1" id="KW-0614">Plasmid</keyword>
<dbReference type="OrthoDB" id="8590719at2"/>
<dbReference type="RefSeq" id="WP_011798548.1">
    <property type="nucleotide sequence ID" value="NC_008761.1"/>
</dbReference>
<geneLocation type="plasmid" evidence="1 2">
    <name>pPNAP05</name>
</geneLocation>
<evidence type="ECO:0008006" key="3">
    <source>
        <dbReference type="Google" id="ProtNLM"/>
    </source>
</evidence>
<proteinExistence type="predicted"/>